<dbReference type="RefSeq" id="WP_207279674.1">
    <property type="nucleotide sequence ID" value="NZ_JAFLEQ010000017.1"/>
</dbReference>
<proteinExistence type="predicted"/>
<dbReference type="Proteomes" id="UP000664332">
    <property type="component" value="Unassembled WGS sequence"/>
</dbReference>
<dbReference type="Pfam" id="PF03724">
    <property type="entry name" value="META"/>
    <property type="match status" value="1"/>
</dbReference>
<dbReference type="AlphaFoldDB" id="A0A939E1E8"/>
<name>A0A939E1E8_9CORY</name>
<dbReference type="Gene3D" id="2.40.128.270">
    <property type="match status" value="1"/>
</dbReference>
<evidence type="ECO:0000313" key="2">
    <source>
        <dbReference type="EMBL" id="MBN9645204.1"/>
    </source>
</evidence>
<comment type="caution">
    <text evidence="2">The sequence shown here is derived from an EMBL/GenBank/DDBJ whole genome shotgun (WGS) entry which is preliminary data.</text>
</comment>
<dbReference type="InterPro" id="IPR038670">
    <property type="entry name" value="HslJ-like_sf"/>
</dbReference>
<organism evidence="2 3">
    <name type="scientific">Corynebacterium mendelii</name>
    <dbReference type="NCBI Taxonomy" id="2765362"/>
    <lineage>
        <taxon>Bacteria</taxon>
        <taxon>Bacillati</taxon>
        <taxon>Actinomycetota</taxon>
        <taxon>Actinomycetes</taxon>
        <taxon>Mycobacteriales</taxon>
        <taxon>Corynebacteriaceae</taxon>
        <taxon>Corynebacterium</taxon>
    </lineage>
</organism>
<evidence type="ECO:0000259" key="1">
    <source>
        <dbReference type="Pfam" id="PF03724"/>
    </source>
</evidence>
<gene>
    <name evidence="2" type="ORF">JZY06_11365</name>
</gene>
<protein>
    <submittedName>
        <fullName evidence="2">META domain-containing protein</fullName>
    </submittedName>
</protein>
<dbReference type="InterPro" id="IPR005184">
    <property type="entry name" value="DUF306_Meta_HslJ"/>
</dbReference>
<keyword evidence="3" id="KW-1185">Reference proteome</keyword>
<feature type="domain" description="DUF306" evidence="1">
    <location>
        <begin position="99"/>
        <end position="160"/>
    </location>
</feature>
<dbReference type="EMBL" id="JAFLEQ010000017">
    <property type="protein sequence ID" value="MBN9645204.1"/>
    <property type="molecule type" value="Genomic_DNA"/>
</dbReference>
<evidence type="ECO:0000313" key="3">
    <source>
        <dbReference type="Proteomes" id="UP000664332"/>
    </source>
</evidence>
<accession>A0A939E1E8</accession>
<reference evidence="2" key="1">
    <citation type="submission" date="2021-03" db="EMBL/GenBank/DDBJ databases">
        <authorList>
            <person name="Sun Q."/>
        </authorList>
    </citation>
    <scope>NUCLEOTIDE SEQUENCE</scope>
    <source>
        <strain evidence="2">CCM 8862</strain>
    </source>
</reference>
<sequence>MNLPGAHTVVAAVLLVVAVITGVVAMGHKEPPTQPSPGGAAAAAATDTLASSAVRVTDPDEMAAVVAAGLVGITHPGQILRPAGPPGGKVSAEAIGLDINDGCNTGHGTVSVTGKATLKTDGFAVTRMACPGASGAASMAFHTVVADGAGLWLDGTTYWISRDGAALQFAPLNGK</sequence>